<dbReference type="Gene3D" id="3.40.50.720">
    <property type="entry name" value="NAD(P)-binding Rossmann-like Domain"/>
    <property type="match status" value="1"/>
</dbReference>
<evidence type="ECO:0000256" key="2">
    <source>
        <dbReference type="ARBA" id="ARBA00006730"/>
    </source>
</evidence>
<dbReference type="PROSITE" id="PS00677">
    <property type="entry name" value="DAO"/>
    <property type="match status" value="1"/>
</dbReference>
<dbReference type="PIRSF" id="PIRSF000189">
    <property type="entry name" value="D-aa_oxidase"/>
    <property type="match status" value="1"/>
</dbReference>
<proteinExistence type="inferred from homology"/>
<sequence>MYDAVVLGSGVLGLSIARELHQRGVKVAIVAKDLAEDSNSVGFASPWAGCNWFSFATGPDDPAAEWDRITYLGLDKLAKERPELCEKVQVYNVWERPKPSGSEPWFKDLVADFQQVAGTSSNPLPGNKPFGTKFKSYIIHAPEYTAYLGKQVRALGIPVIRARVSSLDEVYNIPQIGKVDLVINASGLGAKTLIGVEDAKVYPARGQTVLVKAPNVKECIMHTEGFNAAPLGPGEKPLPEPAYMIPRPGSSGHVVLGGHYLVSNYSTLPDLKEAERILKDCYNLCPALAGPNGKSWRDIEVVAHNVGLRPAREGGARIELEQRQIGQGGSNQVAPKSTDYGRKVAVVHAYGVGSAGFQGSLGIAEKASDLAEKYLKKANSSRAKL</sequence>
<keyword evidence="8" id="KW-1185">Reference proteome</keyword>
<evidence type="ECO:0000256" key="1">
    <source>
        <dbReference type="ARBA" id="ARBA00001974"/>
    </source>
</evidence>
<dbReference type="Proteomes" id="UP001329825">
    <property type="component" value="Chromosome 7"/>
</dbReference>
<organism evidence="7 8">
    <name type="scientific">Kwoniella shivajii</name>
    <dbReference type="NCBI Taxonomy" id="564305"/>
    <lineage>
        <taxon>Eukaryota</taxon>
        <taxon>Fungi</taxon>
        <taxon>Dikarya</taxon>
        <taxon>Basidiomycota</taxon>
        <taxon>Agaricomycotina</taxon>
        <taxon>Tremellomycetes</taxon>
        <taxon>Tremellales</taxon>
        <taxon>Cryptococcaceae</taxon>
        <taxon>Kwoniella</taxon>
    </lineage>
</organism>
<dbReference type="GeneID" id="87957880"/>
<dbReference type="InterPro" id="IPR023209">
    <property type="entry name" value="DAO"/>
</dbReference>
<dbReference type="InterPro" id="IPR006076">
    <property type="entry name" value="FAD-dep_OxRdtase"/>
</dbReference>
<dbReference type="SUPFAM" id="SSF51971">
    <property type="entry name" value="Nucleotide-binding domain"/>
    <property type="match status" value="1"/>
</dbReference>
<evidence type="ECO:0000256" key="5">
    <source>
        <dbReference type="ARBA" id="ARBA00023002"/>
    </source>
</evidence>
<accession>A0ABZ1D404</accession>
<dbReference type="EMBL" id="CP141887">
    <property type="protein sequence ID" value="WRT68770.1"/>
    <property type="molecule type" value="Genomic_DNA"/>
</dbReference>
<keyword evidence="4" id="KW-0274">FAD</keyword>
<protein>
    <recommendedName>
        <fullName evidence="6">FAD dependent oxidoreductase domain-containing protein</fullName>
    </recommendedName>
</protein>
<comment type="similarity">
    <text evidence="2">Belongs to the DAMOX/DASOX family.</text>
</comment>
<dbReference type="PANTHER" id="PTHR11530">
    <property type="entry name" value="D-AMINO ACID OXIDASE"/>
    <property type="match status" value="1"/>
</dbReference>
<evidence type="ECO:0000256" key="3">
    <source>
        <dbReference type="ARBA" id="ARBA00022630"/>
    </source>
</evidence>
<dbReference type="SUPFAM" id="SSF54373">
    <property type="entry name" value="FAD-linked reductases, C-terminal domain"/>
    <property type="match status" value="1"/>
</dbReference>
<dbReference type="PANTHER" id="PTHR11530:SF30">
    <property type="entry name" value="FAD DEPENDENT OXIDOREDUCTASE DOMAIN-CONTAINING PROTEIN"/>
    <property type="match status" value="1"/>
</dbReference>
<keyword evidence="5" id="KW-0560">Oxidoreductase</keyword>
<evidence type="ECO:0000259" key="6">
    <source>
        <dbReference type="Pfam" id="PF01266"/>
    </source>
</evidence>
<dbReference type="RefSeq" id="XP_062793509.1">
    <property type="nucleotide sequence ID" value="XM_062937458.1"/>
</dbReference>
<evidence type="ECO:0000313" key="8">
    <source>
        <dbReference type="Proteomes" id="UP001329825"/>
    </source>
</evidence>
<comment type="cofactor">
    <cofactor evidence="1">
        <name>FAD</name>
        <dbReference type="ChEBI" id="CHEBI:57692"/>
    </cofactor>
</comment>
<evidence type="ECO:0000313" key="7">
    <source>
        <dbReference type="EMBL" id="WRT68770.1"/>
    </source>
</evidence>
<keyword evidence="3" id="KW-0285">Flavoprotein</keyword>
<gene>
    <name evidence="7" type="ORF">IL334_005750</name>
</gene>
<dbReference type="Pfam" id="PF01266">
    <property type="entry name" value="DAO"/>
    <property type="match status" value="1"/>
</dbReference>
<name>A0ABZ1D404_9TREE</name>
<feature type="domain" description="FAD dependent oxidoreductase" evidence="6">
    <location>
        <begin position="3"/>
        <end position="370"/>
    </location>
</feature>
<evidence type="ECO:0000256" key="4">
    <source>
        <dbReference type="ARBA" id="ARBA00022827"/>
    </source>
</evidence>
<reference evidence="7 8" key="1">
    <citation type="submission" date="2024-01" db="EMBL/GenBank/DDBJ databases">
        <title>Comparative genomics of Cryptococcus and Kwoniella reveals pathogenesis evolution and contrasting modes of karyotype evolution via chromosome fusion or intercentromeric recombination.</title>
        <authorList>
            <person name="Coelho M.A."/>
            <person name="David-Palma M."/>
            <person name="Shea T."/>
            <person name="Bowers K."/>
            <person name="McGinley-Smith S."/>
            <person name="Mohammad A.W."/>
            <person name="Gnirke A."/>
            <person name="Yurkov A.M."/>
            <person name="Nowrousian M."/>
            <person name="Sun S."/>
            <person name="Cuomo C.A."/>
            <person name="Heitman J."/>
        </authorList>
    </citation>
    <scope>NUCLEOTIDE SEQUENCE [LARGE SCALE GENOMIC DNA]</scope>
    <source>
        <strain evidence="7">CBS 11374</strain>
    </source>
</reference>
<dbReference type="Gene3D" id="3.30.9.10">
    <property type="entry name" value="D-Amino Acid Oxidase, subunit A, domain 2"/>
    <property type="match status" value="1"/>
</dbReference>
<dbReference type="InterPro" id="IPR006181">
    <property type="entry name" value="D-amino_acid_oxidase_CS"/>
</dbReference>